<proteinExistence type="predicted"/>
<evidence type="ECO:0000259" key="2">
    <source>
        <dbReference type="Pfam" id="PF01364"/>
    </source>
</evidence>
<comment type="caution">
    <text evidence="3">The sequence shown here is derived from an EMBL/GenBank/DDBJ whole genome shotgun (WGS) entry which is preliminary data.</text>
</comment>
<organism evidence="3">
    <name type="scientific">candidate division WOR-3 bacterium</name>
    <dbReference type="NCBI Taxonomy" id="2052148"/>
    <lineage>
        <taxon>Bacteria</taxon>
        <taxon>Bacteria division WOR-3</taxon>
    </lineage>
</organism>
<dbReference type="SUPFAM" id="SSF52129">
    <property type="entry name" value="Caspase-like"/>
    <property type="match status" value="1"/>
</dbReference>
<dbReference type="Gene3D" id="3.40.50.1460">
    <property type="match status" value="1"/>
</dbReference>
<dbReference type="InterPro" id="IPR029030">
    <property type="entry name" value="Caspase-like_dom_sf"/>
</dbReference>
<evidence type="ECO:0000313" key="3">
    <source>
        <dbReference type="EMBL" id="HGW90916.1"/>
    </source>
</evidence>
<sequence length="1378" mass="160712">MIFIIFSLFKIIENQEKMLRINVNIDKGFDERTIIAIPQEGGYRYDVYNKDGRIKNSIIKIKGPYNFRNRRVIIISVDTLEAKDYKEFDILFYFDKKPFISKFSDDKFFERFVLNGSSGKYYKLSEKKNREFNEGIRIDVDSEGIYRVSYKLLSRNNIDFSPEIHRIRLEYKGKIIPVDVFDLDNDNVFDNNDYFIFYAECFSSEFDTLNHYWLKEGDGEYYNHIETDFHNDTINSFNDSIVFDNNSVYTRSAGEWFYAQDTLFIFSIDNSLWNSDTSYFKFRVFNNSYYSQNLYFYADDSLVSQYEISGLSSKDFSGNIFSKYEKIKIKTSSFIYLKYLKVYYKKNFVSDGYKIGFNVENKSFIVNIKNFLSERINVYRINGYKIENPSIFKENGIYSVSFSDTNSQLSSYYVYTSGSEFLPKSIRKFVMDKFLQYRGSDVILITSPEFFDYALNYKNYYENKESLSVEIFTTDEIYNAFNYGEKSPYAIKEFLKYCMELENPPSYLVLFGKGTYDTKNVLKNNTDIVPVIMKNVIGGFYASDFEFSKVCGEDDFPDIIVGRIPVLTGTEFNGYIDKIIYGSSSEEPKENRVFFGADYALQGADSVSDGIIRSILPSGYIINKVYSREGTSVWEEVIRFLSSGQTIFNFHGHGGEEDLGAGRYFRIYDIPRLTNYGKLTFMLAFSCANGIMDDPLMRSVSEYSVIFPGVGMIGSIAPSGLTYFGENVVTDKFLLNSIFRKDIKKLGDILFSYKFLYPEHYNSTVYHLIGDPLYELKLSKDTLKFIAEYNNETLHIECLNQIRGRFFFTVLDSLKKYEFNFNVDENKNDTFIYLPISSDTSKVIALLKNDKYLISGEEFIEKMGIFKEINLYPETLKYNDTINIISKLNIIPDSVLCFYGYDGSINNRFFMSESSGYHICRIPIIKDGVNFHFRIFVYDSTKIYRSRIFSKYILKRPDLQFTSSDVIVKKKNIFLKINVLNKGEEIVDSTKVSIYKFITNDYYNIYDTIIKDIIPAKIVEISIPFDSFIEDTLKEIKFKIFIDSDNWLEETSENNNIFYLNKIRDFYKVSVSDTNIIEDDNYKIIFLPQTFKDDIYVTIKEKDYEKPSKQDDFKPGTFGGIEKSFNISFQDTIFNPFFIKLKPDSSSGGIYLRRGEKWINLGSDSFWLIDTGDFTYGFNNDFSPPLLKIRDDTIFSNSNNVRMRITMEDENGIDIWIKKPKIGIDGEIREFNVIETKDLNLINLDFEGSFTDGIHNLKIFVDDVHGNEKVKDVFINIQTPFLITYFSNFPNPAKTYTKFVVEFTKDPDLAELEVYQPSGILVFKKKIMDLKEGRNIIEWDIKDLNGKPVPNGVYLYVLKARKGILEIKEKGKMAVLKR</sequence>
<dbReference type="Gene3D" id="2.60.40.10">
    <property type="entry name" value="Immunoglobulins"/>
    <property type="match status" value="1"/>
</dbReference>
<keyword evidence="1" id="KW-0732">Signal</keyword>
<name>A0A7C4U5Z0_UNCW3</name>
<dbReference type="Pfam" id="PF01364">
    <property type="entry name" value="Peptidase_C25"/>
    <property type="match status" value="1"/>
</dbReference>
<gene>
    <name evidence="3" type="ORF">ENV67_00025</name>
</gene>
<protein>
    <recommendedName>
        <fullName evidence="2">Gingipain domain-containing protein</fullName>
    </recommendedName>
</protein>
<dbReference type="InterPro" id="IPR029031">
    <property type="entry name" value="Gingipain_N_sf"/>
</dbReference>
<dbReference type="GO" id="GO:0006508">
    <property type="term" value="P:proteolysis"/>
    <property type="evidence" value="ECO:0007669"/>
    <property type="project" value="InterPro"/>
</dbReference>
<dbReference type="InterPro" id="IPR013783">
    <property type="entry name" value="Ig-like_fold"/>
</dbReference>
<evidence type="ECO:0000256" key="1">
    <source>
        <dbReference type="ARBA" id="ARBA00022729"/>
    </source>
</evidence>
<accession>A0A7C4U5Z0</accession>
<dbReference type="InterPro" id="IPR001769">
    <property type="entry name" value="Gingipain"/>
</dbReference>
<feature type="domain" description="Gingipain" evidence="2">
    <location>
        <begin position="443"/>
        <end position="774"/>
    </location>
</feature>
<dbReference type="Gene3D" id="2.60.40.4070">
    <property type="match status" value="1"/>
</dbReference>
<dbReference type="Gene3D" id="3.40.50.10390">
    <property type="entry name" value="Gingipain r, domain 1"/>
    <property type="match status" value="1"/>
</dbReference>
<dbReference type="EMBL" id="DTHG01000001">
    <property type="protein sequence ID" value="HGW90916.1"/>
    <property type="molecule type" value="Genomic_DNA"/>
</dbReference>
<dbReference type="GO" id="GO:0008234">
    <property type="term" value="F:cysteine-type peptidase activity"/>
    <property type="evidence" value="ECO:0007669"/>
    <property type="project" value="InterPro"/>
</dbReference>
<reference evidence="3" key="1">
    <citation type="journal article" date="2020" name="mSystems">
        <title>Genome- and Community-Level Interaction Insights into Carbon Utilization and Element Cycling Functions of Hydrothermarchaeota in Hydrothermal Sediment.</title>
        <authorList>
            <person name="Zhou Z."/>
            <person name="Liu Y."/>
            <person name="Xu W."/>
            <person name="Pan J."/>
            <person name="Luo Z.H."/>
            <person name="Li M."/>
        </authorList>
    </citation>
    <scope>NUCLEOTIDE SEQUENCE [LARGE SCALE GENOMIC DNA]</scope>
    <source>
        <strain evidence="3">SpSt-780</strain>
    </source>
</reference>